<gene>
    <name evidence="3" type="ORF">AMK59_4514</name>
</gene>
<feature type="region of interest" description="Disordered" evidence="1">
    <location>
        <begin position="45"/>
        <end position="94"/>
    </location>
</feature>
<reference evidence="3 4" key="1">
    <citation type="submission" date="2015-09" db="EMBL/GenBank/DDBJ databases">
        <title>Draft genome of the scarab beetle Oryctes borbonicus.</title>
        <authorList>
            <person name="Meyer J.M."/>
            <person name="Markov G.V."/>
            <person name="Baskaran P."/>
            <person name="Herrmann M."/>
            <person name="Sommer R.J."/>
            <person name="Roedelsperger C."/>
        </authorList>
    </citation>
    <scope>NUCLEOTIDE SEQUENCE [LARGE SCALE GENOMIC DNA]</scope>
    <source>
        <strain evidence="3">OB123</strain>
        <tissue evidence="3">Whole animal</tissue>
    </source>
</reference>
<dbReference type="InterPro" id="IPR003173">
    <property type="entry name" value="PC4_C"/>
</dbReference>
<dbReference type="InterPro" id="IPR009044">
    <property type="entry name" value="ssDNA-bd_transcriptional_reg"/>
</dbReference>
<evidence type="ECO:0000256" key="1">
    <source>
        <dbReference type="SAM" id="MobiDB-lite"/>
    </source>
</evidence>
<feature type="non-terminal residue" evidence="3">
    <location>
        <position position="1"/>
    </location>
</feature>
<dbReference type="Gene3D" id="2.30.31.10">
    <property type="entry name" value="Transcriptional Coactivator Pc4, Chain A"/>
    <property type="match status" value="1"/>
</dbReference>
<feature type="compositionally biased region" description="Basic and acidic residues" evidence="1">
    <location>
        <begin position="51"/>
        <end position="67"/>
    </location>
</feature>
<evidence type="ECO:0000259" key="2">
    <source>
        <dbReference type="Pfam" id="PF02229"/>
    </source>
</evidence>
<dbReference type="OrthoDB" id="2505440at2759"/>
<dbReference type="EMBL" id="LJIG01009089">
    <property type="protein sequence ID" value="KRT83777.1"/>
    <property type="molecule type" value="Genomic_DNA"/>
</dbReference>
<feature type="non-terminal residue" evidence="3">
    <location>
        <position position="126"/>
    </location>
</feature>
<dbReference type="AlphaFoldDB" id="A0A0T6B8W6"/>
<dbReference type="SUPFAM" id="SSF54447">
    <property type="entry name" value="ssDNA-binding transcriptional regulator domain"/>
    <property type="match status" value="1"/>
</dbReference>
<proteinExistence type="predicted"/>
<feature type="domain" description="Transcriptional coactivator p15 (PC4) C-terminal" evidence="2">
    <location>
        <begin position="91"/>
        <end position="126"/>
    </location>
</feature>
<organism evidence="3 4">
    <name type="scientific">Oryctes borbonicus</name>
    <dbReference type="NCBI Taxonomy" id="1629725"/>
    <lineage>
        <taxon>Eukaryota</taxon>
        <taxon>Metazoa</taxon>
        <taxon>Ecdysozoa</taxon>
        <taxon>Arthropoda</taxon>
        <taxon>Hexapoda</taxon>
        <taxon>Insecta</taxon>
        <taxon>Pterygota</taxon>
        <taxon>Neoptera</taxon>
        <taxon>Endopterygota</taxon>
        <taxon>Coleoptera</taxon>
        <taxon>Polyphaga</taxon>
        <taxon>Scarabaeiformia</taxon>
        <taxon>Scarabaeidae</taxon>
        <taxon>Dynastinae</taxon>
        <taxon>Oryctes</taxon>
    </lineage>
</organism>
<keyword evidence="4" id="KW-1185">Reference proteome</keyword>
<evidence type="ECO:0000313" key="3">
    <source>
        <dbReference type="EMBL" id="KRT83777.1"/>
    </source>
</evidence>
<protein>
    <recommendedName>
        <fullName evidence="2">Transcriptional coactivator p15 (PC4) C-terminal domain-containing protein</fullName>
    </recommendedName>
</protein>
<dbReference type="Proteomes" id="UP000051574">
    <property type="component" value="Unassembled WGS sequence"/>
</dbReference>
<evidence type="ECO:0000313" key="4">
    <source>
        <dbReference type="Proteomes" id="UP000051574"/>
    </source>
</evidence>
<sequence>FDVGMINFRLVPFCKRLSLSLSVICFYQLNCNGFLYISIQRHINMPRNKPNKRDSSDSDSGPEDRTPVKKSKPNPPPKSTSSRNDDGEPSWDIGKNRSVKLSEFRGKWYVNIREYYMADSGDLRPG</sequence>
<name>A0A0T6B8W6_9SCAR</name>
<dbReference type="GO" id="GO:0003677">
    <property type="term" value="F:DNA binding"/>
    <property type="evidence" value="ECO:0007669"/>
    <property type="project" value="InterPro"/>
</dbReference>
<comment type="caution">
    <text evidence="3">The sequence shown here is derived from an EMBL/GenBank/DDBJ whole genome shotgun (WGS) entry which is preliminary data.</text>
</comment>
<dbReference type="GO" id="GO:0006355">
    <property type="term" value="P:regulation of DNA-templated transcription"/>
    <property type="evidence" value="ECO:0007669"/>
    <property type="project" value="InterPro"/>
</dbReference>
<dbReference type="Pfam" id="PF02229">
    <property type="entry name" value="PC4"/>
    <property type="match status" value="1"/>
</dbReference>
<accession>A0A0T6B8W6</accession>